<proteinExistence type="predicted"/>
<evidence type="ECO:0000313" key="1">
    <source>
        <dbReference type="EMBL" id="CAG6657392.1"/>
    </source>
</evidence>
<dbReference type="AlphaFoldDB" id="A0A8D8WEL3"/>
<dbReference type="EMBL" id="HBUF01188095">
    <property type="protein sequence ID" value="CAG6657392.1"/>
    <property type="molecule type" value="Transcribed_RNA"/>
</dbReference>
<accession>A0A8D8WEL3</accession>
<name>A0A8D8WEL3_9HEMI</name>
<organism evidence="1">
    <name type="scientific">Cacopsylla melanoneura</name>
    <dbReference type="NCBI Taxonomy" id="428564"/>
    <lineage>
        <taxon>Eukaryota</taxon>
        <taxon>Metazoa</taxon>
        <taxon>Ecdysozoa</taxon>
        <taxon>Arthropoda</taxon>
        <taxon>Hexapoda</taxon>
        <taxon>Insecta</taxon>
        <taxon>Pterygota</taxon>
        <taxon>Neoptera</taxon>
        <taxon>Paraneoptera</taxon>
        <taxon>Hemiptera</taxon>
        <taxon>Sternorrhyncha</taxon>
        <taxon>Psylloidea</taxon>
        <taxon>Psyllidae</taxon>
        <taxon>Psyllinae</taxon>
        <taxon>Cacopsylla</taxon>
    </lineage>
</organism>
<protein>
    <submittedName>
        <fullName evidence="1">Uncharacterized protein</fullName>
    </submittedName>
</protein>
<reference evidence="1" key="1">
    <citation type="submission" date="2021-05" db="EMBL/GenBank/DDBJ databases">
        <authorList>
            <person name="Alioto T."/>
            <person name="Alioto T."/>
            <person name="Gomez Garrido J."/>
        </authorList>
    </citation>
    <scope>NUCLEOTIDE SEQUENCE</scope>
</reference>
<sequence>MTFLKWRCLLQSFSSTVQTATDTEKFTRIEPVVNQSISLEMLRKAEKKFNPRNMGSIPRFSSCFKCFIYKCGNSILSAFYNTVVIISSHYQSITLELNLGLSNLWIVRGPCTM</sequence>